<gene>
    <name evidence="1" type="ORF">GCM10010873_14930</name>
</gene>
<comment type="caution">
    <text evidence="1">The sequence shown here is derived from an EMBL/GenBank/DDBJ whole genome shotgun (WGS) entry which is preliminary data.</text>
</comment>
<accession>A0AA37TRN3</accession>
<dbReference type="Proteomes" id="UP001157355">
    <property type="component" value="Unassembled WGS sequence"/>
</dbReference>
<reference evidence="1 2" key="1">
    <citation type="journal article" date="2014" name="Int. J. Syst. Evol. Microbiol.">
        <title>Complete genome sequence of Corynebacterium casei LMG S-19264T (=DSM 44701T), isolated from a smear-ripened cheese.</title>
        <authorList>
            <consortium name="US DOE Joint Genome Institute (JGI-PGF)"/>
            <person name="Walter F."/>
            <person name="Albersmeier A."/>
            <person name="Kalinowski J."/>
            <person name="Ruckert C."/>
        </authorList>
    </citation>
    <scope>NUCLEOTIDE SEQUENCE [LARGE SCALE GENOMIC DNA]</scope>
    <source>
        <strain evidence="1 2">NBRC 111766</strain>
    </source>
</reference>
<dbReference type="AlphaFoldDB" id="A0AA37TRN3"/>
<dbReference type="RefSeq" id="WP_284324739.1">
    <property type="nucleotide sequence ID" value="NZ_BSPP01000005.1"/>
</dbReference>
<dbReference type="InterPro" id="IPR012863">
    <property type="entry name" value="DUF1636"/>
</dbReference>
<sequence>MRLYVCTLCHLGRAGFAETLRAAMPAGVEVLGIDCMSGCTRDQTVAFRDSGKTAYLFGDITADDLPELQNFARLYAASPDGTFPDARVLGNLRTKAMARIPA</sequence>
<evidence type="ECO:0000313" key="2">
    <source>
        <dbReference type="Proteomes" id="UP001157355"/>
    </source>
</evidence>
<evidence type="ECO:0000313" key="1">
    <source>
        <dbReference type="EMBL" id="GLS86519.1"/>
    </source>
</evidence>
<keyword evidence="2" id="KW-1185">Reference proteome</keyword>
<proteinExistence type="predicted"/>
<protein>
    <submittedName>
        <fullName evidence="1">Metal-binding protein</fullName>
    </submittedName>
</protein>
<organism evidence="1 2">
    <name type="scientific">Cypionkella aquatica</name>
    <dbReference type="NCBI Taxonomy" id="1756042"/>
    <lineage>
        <taxon>Bacteria</taxon>
        <taxon>Pseudomonadati</taxon>
        <taxon>Pseudomonadota</taxon>
        <taxon>Alphaproteobacteria</taxon>
        <taxon>Rhodobacterales</taxon>
        <taxon>Paracoccaceae</taxon>
        <taxon>Cypionkella</taxon>
    </lineage>
</organism>
<name>A0AA37TRN3_9RHOB</name>
<dbReference type="EMBL" id="BSPP01000005">
    <property type="protein sequence ID" value="GLS86519.1"/>
    <property type="molecule type" value="Genomic_DNA"/>
</dbReference>
<dbReference type="Pfam" id="PF07845">
    <property type="entry name" value="DUF1636"/>
    <property type="match status" value="1"/>
</dbReference>